<name>A0A1H7CQ74_9ACTN</name>
<dbReference type="STRING" id="1144548.SAMN05443287_11048"/>
<keyword evidence="1" id="KW-0472">Membrane</keyword>
<dbReference type="OrthoDB" id="2717873at2"/>
<feature type="transmembrane region" description="Helical" evidence="1">
    <location>
        <begin position="96"/>
        <end position="124"/>
    </location>
</feature>
<gene>
    <name evidence="2" type="ORF">SAMN05443287_11048</name>
</gene>
<evidence type="ECO:0000256" key="1">
    <source>
        <dbReference type="SAM" id="Phobius"/>
    </source>
</evidence>
<feature type="transmembrane region" description="Helical" evidence="1">
    <location>
        <begin position="284"/>
        <end position="305"/>
    </location>
</feature>
<organism evidence="2 3">
    <name type="scientific">Micromonospora phaseoli</name>
    <dbReference type="NCBI Taxonomy" id="1144548"/>
    <lineage>
        <taxon>Bacteria</taxon>
        <taxon>Bacillati</taxon>
        <taxon>Actinomycetota</taxon>
        <taxon>Actinomycetes</taxon>
        <taxon>Micromonosporales</taxon>
        <taxon>Micromonosporaceae</taxon>
        <taxon>Micromonospora</taxon>
    </lineage>
</organism>
<evidence type="ECO:0000313" key="3">
    <source>
        <dbReference type="Proteomes" id="UP000198707"/>
    </source>
</evidence>
<feature type="transmembrane region" description="Helical" evidence="1">
    <location>
        <begin position="325"/>
        <end position="342"/>
    </location>
</feature>
<proteinExistence type="predicted"/>
<evidence type="ECO:0000313" key="2">
    <source>
        <dbReference type="EMBL" id="SEJ91364.1"/>
    </source>
</evidence>
<sequence>MTTKAPSRSTATGPDRLRLFTAGWLGLWAILALLATITGAGYPLGANDQGGGGTNLLRLVPVEIAPPLFAVLLLAAAVAALTMRDPTIETAVRWRVPLLGFGWAVAFVLAVVVPDARVLIMLGYAPILLFGAPFGWPDVDYAQVFTWALAVKVAAMIGGLLLGRLVLRWQRRTADACAACGRAATEAGWASPASAARWGRMAAYLAAAVPAGYALTRFAWAAGVPFGISTEMLADMQRTGLVWGGAALGAFALVGAVLTLGLVQRWGERFPRWMVGLAGRPVPVRLAVVPAGLVALAVTAASLGFLSNPQFWALTGELSMTTAPMLFFPLWGLALGAATYAYHLRRRGVCGHCGRG</sequence>
<dbReference type="RefSeq" id="WP_092382118.1">
    <property type="nucleotide sequence ID" value="NZ_BOPI01000023.1"/>
</dbReference>
<dbReference type="AlphaFoldDB" id="A0A1H7CQ74"/>
<feature type="transmembrane region" description="Helical" evidence="1">
    <location>
        <begin position="240"/>
        <end position="263"/>
    </location>
</feature>
<feature type="transmembrane region" description="Helical" evidence="1">
    <location>
        <begin position="64"/>
        <end position="84"/>
    </location>
</feature>
<feature type="transmembrane region" description="Helical" evidence="1">
    <location>
        <begin position="21"/>
        <end position="44"/>
    </location>
</feature>
<accession>A0A1H7CQ74</accession>
<keyword evidence="1" id="KW-0812">Transmembrane</keyword>
<feature type="transmembrane region" description="Helical" evidence="1">
    <location>
        <begin position="201"/>
        <end position="220"/>
    </location>
</feature>
<feature type="transmembrane region" description="Helical" evidence="1">
    <location>
        <begin position="144"/>
        <end position="162"/>
    </location>
</feature>
<dbReference type="EMBL" id="FNYV01000010">
    <property type="protein sequence ID" value="SEJ91364.1"/>
    <property type="molecule type" value="Genomic_DNA"/>
</dbReference>
<reference evidence="3" key="1">
    <citation type="submission" date="2016-10" db="EMBL/GenBank/DDBJ databases">
        <authorList>
            <person name="Varghese N."/>
            <person name="Submissions S."/>
        </authorList>
    </citation>
    <scope>NUCLEOTIDE SEQUENCE [LARGE SCALE GENOMIC DNA]</scope>
    <source>
        <strain evidence="3">CGMCC 4.7038</strain>
    </source>
</reference>
<keyword evidence="3" id="KW-1185">Reference proteome</keyword>
<protein>
    <submittedName>
        <fullName evidence="2">Uncharacterized protein</fullName>
    </submittedName>
</protein>
<dbReference type="Proteomes" id="UP000198707">
    <property type="component" value="Unassembled WGS sequence"/>
</dbReference>
<keyword evidence="1" id="KW-1133">Transmembrane helix</keyword>